<reference evidence="2 3" key="1">
    <citation type="journal article" date="2019" name="Plant Biotechnol. J.">
        <title>The red bayberry genome and genetic basis of sex determination.</title>
        <authorList>
            <person name="Jia H.M."/>
            <person name="Jia H.J."/>
            <person name="Cai Q.L."/>
            <person name="Wang Y."/>
            <person name="Zhao H.B."/>
            <person name="Yang W.F."/>
            <person name="Wang G.Y."/>
            <person name="Li Y.H."/>
            <person name="Zhan D.L."/>
            <person name="Shen Y.T."/>
            <person name="Niu Q.F."/>
            <person name="Chang L."/>
            <person name="Qiu J."/>
            <person name="Zhao L."/>
            <person name="Xie H.B."/>
            <person name="Fu W.Y."/>
            <person name="Jin J."/>
            <person name="Li X.W."/>
            <person name="Jiao Y."/>
            <person name="Zhou C.C."/>
            <person name="Tu T."/>
            <person name="Chai C.Y."/>
            <person name="Gao J.L."/>
            <person name="Fan L.J."/>
            <person name="van de Weg E."/>
            <person name="Wang J.Y."/>
            <person name="Gao Z.S."/>
        </authorList>
    </citation>
    <scope>NUCLEOTIDE SEQUENCE [LARGE SCALE GENOMIC DNA]</scope>
    <source>
        <tissue evidence="2">Leaves</tissue>
    </source>
</reference>
<dbReference type="PANTHER" id="PTHR11999">
    <property type="entry name" value="GROUP II PYRIDOXAL-5-PHOSPHATE DECARBOXYLASE"/>
    <property type="match status" value="1"/>
</dbReference>
<dbReference type="EMBL" id="RXIC02000023">
    <property type="protein sequence ID" value="KAB1214854.1"/>
    <property type="molecule type" value="Genomic_DNA"/>
</dbReference>
<proteinExistence type="predicted"/>
<sequence>MAKLFEGLVAVDKRLLPSAMGKENNTNGKAEDGDNNYVDFENANELNRELLESVNMSGRVYMTHSIVERVYVIRFTVGATLVEERHVITAWKVVQEHATVILSTKIFK</sequence>
<dbReference type="AlphaFoldDB" id="A0A6A1VPR5"/>
<evidence type="ECO:0000313" key="2">
    <source>
        <dbReference type="EMBL" id="KAB1214854.1"/>
    </source>
</evidence>
<dbReference type="InterPro" id="IPR010977">
    <property type="entry name" value="Aromatic_deC"/>
</dbReference>
<keyword evidence="3" id="KW-1185">Reference proteome</keyword>
<dbReference type="GO" id="GO:0005737">
    <property type="term" value="C:cytoplasm"/>
    <property type="evidence" value="ECO:0007669"/>
    <property type="project" value="TreeGrafter"/>
</dbReference>
<dbReference type="OrthoDB" id="639767at2759"/>
<evidence type="ECO:0000256" key="1">
    <source>
        <dbReference type="ARBA" id="ARBA00022793"/>
    </source>
</evidence>
<comment type="caution">
    <text evidence="2">The sequence shown here is derived from an EMBL/GenBank/DDBJ whole genome shotgun (WGS) entry which is preliminary data.</text>
</comment>
<dbReference type="InterPro" id="IPR015422">
    <property type="entry name" value="PyrdxlP-dep_Trfase_small"/>
</dbReference>
<keyword evidence="1" id="KW-0456">Lyase</keyword>
<gene>
    <name evidence="2" type="ORF">CJ030_MR5G018756</name>
</gene>
<evidence type="ECO:0000313" key="3">
    <source>
        <dbReference type="Proteomes" id="UP000516437"/>
    </source>
</evidence>
<organism evidence="2 3">
    <name type="scientific">Morella rubra</name>
    <name type="common">Chinese bayberry</name>
    <dbReference type="NCBI Taxonomy" id="262757"/>
    <lineage>
        <taxon>Eukaryota</taxon>
        <taxon>Viridiplantae</taxon>
        <taxon>Streptophyta</taxon>
        <taxon>Embryophyta</taxon>
        <taxon>Tracheophyta</taxon>
        <taxon>Spermatophyta</taxon>
        <taxon>Magnoliopsida</taxon>
        <taxon>eudicotyledons</taxon>
        <taxon>Gunneridae</taxon>
        <taxon>Pentapetalae</taxon>
        <taxon>rosids</taxon>
        <taxon>fabids</taxon>
        <taxon>Fagales</taxon>
        <taxon>Myricaceae</taxon>
        <taxon>Morella</taxon>
    </lineage>
</organism>
<protein>
    <submittedName>
        <fullName evidence="2">Tyrosine/DOPA decarboxylase 5</fullName>
    </submittedName>
</protein>
<dbReference type="PANTHER" id="PTHR11999:SF96">
    <property type="entry name" value="TYROSINE DECARBOXYLASE"/>
    <property type="match status" value="1"/>
</dbReference>
<name>A0A6A1VPR5_9ROSI</name>
<accession>A0A6A1VPR5</accession>
<dbReference type="Proteomes" id="UP000516437">
    <property type="component" value="Chromosome 5"/>
</dbReference>
<dbReference type="GO" id="GO:0016831">
    <property type="term" value="F:carboxy-lyase activity"/>
    <property type="evidence" value="ECO:0007669"/>
    <property type="project" value="TreeGrafter"/>
</dbReference>
<dbReference type="Gene3D" id="3.90.1150.10">
    <property type="entry name" value="Aspartate Aminotransferase, domain 1"/>
    <property type="match status" value="1"/>
</dbReference>
<keyword evidence="1" id="KW-0210">Decarboxylase</keyword>